<dbReference type="OrthoDB" id="446712at2759"/>
<feature type="compositionally biased region" description="Basic and acidic residues" evidence="1">
    <location>
        <begin position="171"/>
        <end position="180"/>
    </location>
</feature>
<feature type="region of interest" description="Disordered" evidence="1">
    <location>
        <begin position="131"/>
        <end position="232"/>
    </location>
</feature>
<dbReference type="EMBL" id="JABAHT010000093">
    <property type="protein sequence ID" value="KAF4665472.1"/>
    <property type="molecule type" value="Genomic_DNA"/>
</dbReference>
<evidence type="ECO:0000313" key="6">
    <source>
        <dbReference type="Proteomes" id="UP000572268"/>
    </source>
</evidence>
<evidence type="ECO:0000313" key="4">
    <source>
        <dbReference type="EMBL" id="KAF4665472.1"/>
    </source>
</evidence>
<feature type="region of interest" description="Disordered" evidence="1">
    <location>
        <begin position="25"/>
        <end position="100"/>
    </location>
</feature>
<reference evidence="5 6" key="1">
    <citation type="submission" date="2020-04" db="EMBL/GenBank/DDBJ databases">
        <title>Perkinsus olseni comparative genomics.</title>
        <authorList>
            <person name="Bogema D.R."/>
        </authorList>
    </citation>
    <scope>NUCLEOTIDE SEQUENCE [LARGE SCALE GENOMIC DNA]</scope>
    <source>
        <strain evidence="4">ATCC PRA-179</strain>
        <strain evidence="3">ATCC PRA-31</strain>
    </source>
</reference>
<feature type="region of interest" description="Disordered" evidence="1">
    <location>
        <begin position="476"/>
        <end position="513"/>
    </location>
</feature>
<feature type="compositionally biased region" description="Basic and acidic residues" evidence="1">
    <location>
        <begin position="713"/>
        <end position="725"/>
    </location>
</feature>
<proteinExistence type="predicted"/>
<dbReference type="Proteomes" id="UP000572268">
    <property type="component" value="Unassembled WGS sequence"/>
</dbReference>
<dbReference type="Proteomes" id="UP000570595">
    <property type="component" value="Unassembled WGS sequence"/>
</dbReference>
<feature type="signal peptide" evidence="2">
    <location>
        <begin position="1"/>
        <end position="20"/>
    </location>
</feature>
<feature type="compositionally biased region" description="Basic and acidic residues" evidence="1">
    <location>
        <begin position="274"/>
        <end position="294"/>
    </location>
</feature>
<feature type="compositionally biased region" description="Basic and acidic residues" evidence="1">
    <location>
        <begin position="31"/>
        <end position="44"/>
    </location>
</feature>
<evidence type="ECO:0000313" key="5">
    <source>
        <dbReference type="Proteomes" id="UP000570595"/>
    </source>
</evidence>
<feature type="compositionally biased region" description="Basic and acidic residues" evidence="1">
    <location>
        <begin position="217"/>
        <end position="232"/>
    </location>
</feature>
<organism evidence="3 6">
    <name type="scientific">Perkinsus olseni</name>
    <name type="common">Perkinsus atlanticus</name>
    <dbReference type="NCBI Taxonomy" id="32597"/>
    <lineage>
        <taxon>Eukaryota</taxon>
        <taxon>Sar</taxon>
        <taxon>Alveolata</taxon>
        <taxon>Perkinsozoa</taxon>
        <taxon>Perkinsea</taxon>
        <taxon>Perkinsida</taxon>
        <taxon>Perkinsidae</taxon>
        <taxon>Perkinsus</taxon>
    </lineage>
</organism>
<protein>
    <submittedName>
        <fullName evidence="3">Uncharacterized protein</fullName>
    </submittedName>
</protein>
<gene>
    <name evidence="3" type="ORF">FOL46_003778</name>
    <name evidence="4" type="ORF">FOZ61_010884</name>
</gene>
<feature type="compositionally biased region" description="Basic and acidic residues" evidence="1">
    <location>
        <begin position="735"/>
        <end position="744"/>
    </location>
</feature>
<evidence type="ECO:0000313" key="3">
    <source>
        <dbReference type="EMBL" id="KAF4665248.1"/>
    </source>
</evidence>
<feature type="compositionally biased region" description="Basic and acidic residues" evidence="1">
    <location>
        <begin position="52"/>
        <end position="66"/>
    </location>
</feature>
<evidence type="ECO:0000256" key="1">
    <source>
        <dbReference type="SAM" id="MobiDB-lite"/>
    </source>
</evidence>
<dbReference type="EMBL" id="JABANN010000238">
    <property type="protein sequence ID" value="KAF4665248.1"/>
    <property type="molecule type" value="Genomic_DNA"/>
</dbReference>
<feature type="compositionally biased region" description="Basic and acidic residues" evidence="1">
    <location>
        <begin position="363"/>
        <end position="373"/>
    </location>
</feature>
<comment type="caution">
    <text evidence="3">The sequence shown here is derived from an EMBL/GenBank/DDBJ whole genome shotgun (WGS) entry which is preliminary data.</text>
</comment>
<feature type="region of interest" description="Disordered" evidence="1">
    <location>
        <begin position="427"/>
        <end position="462"/>
    </location>
</feature>
<dbReference type="AlphaFoldDB" id="A0A7J6M116"/>
<feature type="compositionally biased region" description="Basic and acidic residues" evidence="1">
    <location>
        <begin position="502"/>
        <end position="513"/>
    </location>
</feature>
<feature type="region of interest" description="Disordered" evidence="1">
    <location>
        <begin position="699"/>
        <end position="744"/>
    </location>
</feature>
<feature type="region of interest" description="Disordered" evidence="1">
    <location>
        <begin position="274"/>
        <end position="398"/>
    </location>
</feature>
<feature type="chain" id="PRO_5036205419" evidence="2">
    <location>
        <begin position="21"/>
        <end position="744"/>
    </location>
</feature>
<sequence length="744" mass="80849">MILLFRTVFISTALVKALEAAELGAPDSDAELVKDDLPERKVDEPGDILETSNEKPKSTKTEKMEDLSDDLPEMEAKGADFSAMTGPAPKPVQPKKREPRFKIRAYKIDTKKVTASFRKPTCSGAVPVKAEASKVLSDPGPAFEELNEEANGKTDQSPEAAKAEKELDENPAMKEAKKIAENPVEEDAVVNQIEASGVSTPEPAEPVPTEAPEEEAADKKPPEPVKIDVNRESGGEIYSAALDHAVKAKMGIKPRDKFDMEAHRQKLVKRVEDIREGHQKEHAKQVEEAAKSEDNSADSQSFIEQADCPGGNCPEEAAAPTAGGDEQAIGEENKEPPCEEGYDSSSRKKYKPCPYKPVWDDPTADKMKIERALKGSTAGAVPKADGSTAPTEDTTAGESKALMEGGSAPLKTAIAFVGTFAVLSQGMRTKSTAPAAAESTDTEELERPVELSSEAPLSTDYEPNYQAIDISATWNKDEPVLEPQGGDFESLTNSVNRPRQLKPTEPKFHAYKPEWNDKQFPVKMDKSKYVTGKVPVQQTTEGLFDSPEIEDLREQLQTSDDTLIKKAKDELGCDHGQSIQAIKDVSENSVNQDNVIQAIDASASFEPEAPPPVQAESGVVIQQKAPRATKVQLDISHRSSGSELWDEVGRFATKLPEEPAPVGDKVGDVAKAAHITGAAEKKESFLALGTEAQKLKSIKAFSSGSPPAKSRRKNCDPRAYTKEKPYQPCYVPDWVDPKMPETRH</sequence>
<feature type="compositionally biased region" description="Polar residues" evidence="1">
    <location>
        <begin position="388"/>
        <end position="397"/>
    </location>
</feature>
<accession>A0A7J6M116</accession>
<keyword evidence="2" id="KW-0732">Signal</keyword>
<name>A0A7J6M116_PEROL</name>
<evidence type="ECO:0000256" key="2">
    <source>
        <dbReference type="SAM" id="SignalP"/>
    </source>
</evidence>